<accession>A0A5J6MMQ2</accession>
<keyword evidence="4" id="KW-0067">ATP-binding</keyword>
<evidence type="ECO:0000256" key="1">
    <source>
        <dbReference type="ARBA" id="ARBA00005417"/>
    </source>
</evidence>
<evidence type="ECO:0000256" key="4">
    <source>
        <dbReference type="ARBA" id="ARBA00022840"/>
    </source>
</evidence>
<gene>
    <name evidence="6" type="ORF">FRZ44_37440</name>
</gene>
<dbReference type="SUPFAM" id="SSF52540">
    <property type="entry name" value="P-loop containing nucleoside triphosphate hydrolases"/>
    <property type="match status" value="1"/>
</dbReference>
<dbReference type="GO" id="GO:0016887">
    <property type="term" value="F:ATP hydrolysis activity"/>
    <property type="evidence" value="ECO:0007669"/>
    <property type="project" value="InterPro"/>
</dbReference>
<dbReference type="InterPro" id="IPR003593">
    <property type="entry name" value="AAA+_ATPase"/>
</dbReference>
<reference evidence="6 7" key="1">
    <citation type="submission" date="2019-08" db="EMBL/GenBank/DDBJ databases">
        <title>Hyperibacter terrae gen. nov., sp. nov. and Hyperibacter viscosus sp. nov., two new members in the family Rhodospirillaceae isolated from the rhizosphere of Hypericum perforatum.</title>
        <authorList>
            <person name="Noviana Z."/>
        </authorList>
    </citation>
    <scope>NUCLEOTIDE SEQUENCE [LARGE SCALE GENOMIC DNA]</scope>
    <source>
        <strain evidence="6 7">R5913</strain>
    </source>
</reference>
<dbReference type="PROSITE" id="PS50893">
    <property type="entry name" value="ABC_TRANSPORTER_2"/>
    <property type="match status" value="1"/>
</dbReference>
<protein>
    <submittedName>
        <fullName evidence="6">ABC transporter</fullName>
    </submittedName>
</protein>
<evidence type="ECO:0000259" key="5">
    <source>
        <dbReference type="PROSITE" id="PS50893"/>
    </source>
</evidence>
<keyword evidence="7" id="KW-1185">Reference proteome</keyword>
<evidence type="ECO:0000313" key="7">
    <source>
        <dbReference type="Proteomes" id="UP000326202"/>
    </source>
</evidence>
<evidence type="ECO:0000256" key="2">
    <source>
        <dbReference type="ARBA" id="ARBA00022448"/>
    </source>
</evidence>
<evidence type="ECO:0000313" key="6">
    <source>
        <dbReference type="EMBL" id="QEX18437.1"/>
    </source>
</evidence>
<dbReference type="KEGG" id="htq:FRZ44_37440"/>
<dbReference type="InterPro" id="IPR027417">
    <property type="entry name" value="P-loop_NTPase"/>
</dbReference>
<dbReference type="GO" id="GO:0005524">
    <property type="term" value="F:ATP binding"/>
    <property type="evidence" value="ECO:0007669"/>
    <property type="project" value="UniProtKB-KW"/>
</dbReference>
<keyword evidence="2" id="KW-0813">Transport</keyword>
<sequence>MIRVEDLVFDYPGFRALDGVTFAIEPHSITALVGPNGAGKTTLLNCMAGLALPAHGHVYLDAIDVHRVPRQAHARMGYLSDFFGLYAELTVARCLDYRARAQAIPSARRAAAVQRAAERLGLSDRLKQRAGELSRGLRQRLAIAQAIVHEPAVILLDEPASGLDPEARFGLAAVLRGLKDEGMTLVVSSHILAELEDYSTHLLVMEQGRILEHRALDGTVAPGGARRFELTLAEPRSDLSAVLTSIGVGEVLVEGPMARFVATGDAAAQAALLRRLIEAGLPVASFAAAKSDLQDAYLTLLKDNRARGHALPPPAAAPTAPAARP</sequence>
<name>A0A5J6MMQ2_9PROT</name>
<dbReference type="CDD" id="cd03230">
    <property type="entry name" value="ABC_DR_subfamily_A"/>
    <property type="match status" value="1"/>
</dbReference>
<dbReference type="InterPro" id="IPR003439">
    <property type="entry name" value="ABC_transporter-like_ATP-bd"/>
</dbReference>
<feature type="domain" description="ABC transporter" evidence="5">
    <location>
        <begin position="2"/>
        <end position="232"/>
    </location>
</feature>
<dbReference type="SMART" id="SM00382">
    <property type="entry name" value="AAA"/>
    <property type="match status" value="1"/>
</dbReference>
<dbReference type="PANTHER" id="PTHR43335">
    <property type="entry name" value="ABC TRANSPORTER, ATP-BINDING PROTEIN"/>
    <property type="match status" value="1"/>
</dbReference>
<dbReference type="Pfam" id="PF00005">
    <property type="entry name" value="ABC_tran"/>
    <property type="match status" value="1"/>
</dbReference>
<dbReference type="OrthoDB" id="9778547at2"/>
<evidence type="ECO:0000256" key="3">
    <source>
        <dbReference type="ARBA" id="ARBA00022741"/>
    </source>
</evidence>
<proteinExistence type="inferred from homology"/>
<organism evidence="6 7">
    <name type="scientific">Hypericibacter terrae</name>
    <dbReference type="NCBI Taxonomy" id="2602015"/>
    <lineage>
        <taxon>Bacteria</taxon>
        <taxon>Pseudomonadati</taxon>
        <taxon>Pseudomonadota</taxon>
        <taxon>Alphaproteobacteria</taxon>
        <taxon>Rhodospirillales</taxon>
        <taxon>Dongiaceae</taxon>
        <taxon>Hypericibacter</taxon>
    </lineage>
</organism>
<keyword evidence="3" id="KW-0547">Nucleotide-binding</keyword>
<dbReference type="AlphaFoldDB" id="A0A5J6MMQ2"/>
<comment type="similarity">
    <text evidence="1">Belongs to the ABC transporter superfamily.</text>
</comment>
<dbReference type="PANTHER" id="PTHR43335:SF2">
    <property type="entry name" value="ABC TRANSPORTER, ATP-BINDING PROTEIN"/>
    <property type="match status" value="1"/>
</dbReference>
<dbReference type="EMBL" id="CP042906">
    <property type="protein sequence ID" value="QEX18437.1"/>
    <property type="molecule type" value="Genomic_DNA"/>
</dbReference>
<dbReference type="RefSeq" id="WP_151178597.1">
    <property type="nucleotide sequence ID" value="NZ_CP042906.1"/>
</dbReference>
<dbReference type="Gene3D" id="3.40.50.300">
    <property type="entry name" value="P-loop containing nucleotide triphosphate hydrolases"/>
    <property type="match status" value="1"/>
</dbReference>
<dbReference type="Proteomes" id="UP000326202">
    <property type="component" value="Chromosome"/>
</dbReference>